<evidence type="ECO:0000313" key="14">
    <source>
        <dbReference type="EMBL" id="CAR62532.1"/>
    </source>
</evidence>
<dbReference type="CDD" id="cd00100">
    <property type="entry name" value="beta-trefoil_IL1"/>
    <property type="match status" value="1"/>
</dbReference>
<protein>
    <recommendedName>
        <fullName evidence="12">Interleukin-1</fullName>
    </recommendedName>
</protein>
<dbReference type="SUPFAM" id="SSF50353">
    <property type="entry name" value="Cytokine"/>
    <property type="match status" value="1"/>
</dbReference>
<comment type="subcellular location">
    <subcellularLocation>
        <location evidence="2">Cytoplasm</location>
        <location evidence="2">Cytosol</location>
    </subcellularLocation>
    <subcellularLocation>
        <location evidence="1">Lysosome</location>
    </subcellularLocation>
    <subcellularLocation>
        <location evidence="3">Secreted</location>
        <location evidence="3">Extracellular exosome</location>
    </subcellularLocation>
</comment>
<evidence type="ECO:0000256" key="4">
    <source>
        <dbReference type="ARBA" id="ARBA00010448"/>
    </source>
</evidence>
<name>W0TZH9_TETNG</name>
<evidence type="ECO:0000256" key="11">
    <source>
        <dbReference type="ARBA" id="ARBA00023246"/>
    </source>
</evidence>
<evidence type="ECO:0000256" key="13">
    <source>
        <dbReference type="SAM" id="MobiDB-lite"/>
    </source>
</evidence>
<dbReference type="GO" id="GO:0001660">
    <property type="term" value="P:fever generation"/>
    <property type="evidence" value="ECO:0007669"/>
    <property type="project" value="UniProtKB-KW"/>
</dbReference>
<keyword evidence="6" id="KW-0202">Cytokine</keyword>
<dbReference type="GO" id="GO:0005764">
    <property type="term" value="C:lysosome"/>
    <property type="evidence" value="ECO:0007669"/>
    <property type="project" value="UniProtKB-SubCell"/>
</dbReference>
<evidence type="ECO:0000256" key="8">
    <source>
        <dbReference type="ARBA" id="ARBA00022620"/>
    </source>
</evidence>
<feature type="compositionally biased region" description="Basic and acidic residues" evidence="13">
    <location>
        <begin position="135"/>
        <end position="148"/>
    </location>
</feature>
<keyword evidence="9" id="KW-0395">Inflammatory response</keyword>
<organism evidence="14">
    <name type="scientific">Tetraodon nigroviridis</name>
    <name type="common">Spotted green pufferfish</name>
    <name type="synonym">Chelonodon nigroviridis</name>
    <dbReference type="NCBI Taxonomy" id="99883"/>
    <lineage>
        <taxon>Eukaryota</taxon>
        <taxon>Metazoa</taxon>
        <taxon>Chordata</taxon>
        <taxon>Craniata</taxon>
        <taxon>Vertebrata</taxon>
        <taxon>Euteleostomi</taxon>
        <taxon>Actinopterygii</taxon>
        <taxon>Neopterygii</taxon>
        <taxon>Teleostei</taxon>
        <taxon>Neoteleostei</taxon>
        <taxon>Acanthomorphata</taxon>
        <taxon>Eupercaria</taxon>
        <taxon>Tetraodontiformes</taxon>
        <taxon>Tetradontoidea</taxon>
        <taxon>Tetraodontidae</taxon>
        <taxon>Tetraodon</taxon>
    </lineage>
</organism>
<evidence type="ECO:0000256" key="6">
    <source>
        <dbReference type="ARBA" id="ARBA00022514"/>
    </source>
</evidence>
<dbReference type="InterPro" id="IPR000975">
    <property type="entry name" value="IL-1_fam"/>
</dbReference>
<dbReference type="GO" id="GO:0005615">
    <property type="term" value="C:extracellular space"/>
    <property type="evidence" value="ECO:0007669"/>
    <property type="project" value="UniProtKB-KW"/>
</dbReference>
<dbReference type="GO" id="GO:0005125">
    <property type="term" value="F:cytokine activity"/>
    <property type="evidence" value="ECO:0007669"/>
    <property type="project" value="UniProtKB-UniRule"/>
</dbReference>
<dbReference type="GO" id="GO:0010628">
    <property type="term" value="P:positive regulation of gene expression"/>
    <property type="evidence" value="ECO:0007669"/>
    <property type="project" value="TreeGrafter"/>
</dbReference>
<evidence type="ECO:0000256" key="3">
    <source>
        <dbReference type="ARBA" id="ARBA00004550"/>
    </source>
</evidence>
<dbReference type="InterPro" id="IPR008996">
    <property type="entry name" value="IL1/FGF"/>
</dbReference>
<evidence type="ECO:0000256" key="9">
    <source>
        <dbReference type="ARBA" id="ARBA00023198"/>
    </source>
</evidence>
<accession>W0TZH9</accession>
<evidence type="ECO:0000256" key="2">
    <source>
        <dbReference type="ARBA" id="ARBA00004514"/>
    </source>
</evidence>
<dbReference type="EMBL" id="FM207486">
    <property type="protein sequence ID" value="CAR62532.1"/>
    <property type="molecule type" value="Genomic_DNA"/>
</dbReference>
<dbReference type="GO" id="GO:0019221">
    <property type="term" value="P:cytokine-mediated signaling pathway"/>
    <property type="evidence" value="ECO:0007669"/>
    <property type="project" value="TreeGrafter"/>
</dbReference>
<dbReference type="PANTHER" id="PTHR10078:SF30">
    <property type="entry name" value="INTERLEUKIN-1 BETA"/>
    <property type="match status" value="1"/>
</dbReference>
<dbReference type="GO" id="GO:0071222">
    <property type="term" value="P:cellular response to lipopolysaccharide"/>
    <property type="evidence" value="ECO:0007669"/>
    <property type="project" value="TreeGrafter"/>
</dbReference>
<dbReference type="AlphaFoldDB" id="W0TZH9"/>
<evidence type="ECO:0000256" key="10">
    <source>
        <dbReference type="ARBA" id="ARBA00023228"/>
    </source>
</evidence>
<evidence type="ECO:0000256" key="5">
    <source>
        <dbReference type="ARBA" id="ARBA00022490"/>
    </source>
</evidence>
<evidence type="ECO:0000256" key="12">
    <source>
        <dbReference type="RuleBase" id="RU003753"/>
    </source>
</evidence>
<reference evidence="14" key="1">
    <citation type="submission" date="2008-08" db="EMBL/GenBank/DDBJ databases">
        <title>Interleukin-1 family member in the green spotted pufferfish, Tetraodon nigroviridis.</title>
        <authorList>
            <person name="Bird S."/>
            <person name="Secombes C."/>
        </authorList>
    </citation>
    <scope>NUCLEOTIDE SEQUENCE</scope>
</reference>
<keyword evidence="11" id="KW-0497">Mitogen</keyword>
<dbReference type="Gene3D" id="2.80.10.50">
    <property type="match status" value="1"/>
</dbReference>
<evidence type="ECO:0000256" key="1">
    <source>
        <dbReference type="ARBA" id="ARBA00004371"/>
    </source>
</evidence>
<feature type="region of interest" description="Disordered" evidence="13">
    <location>
        <begin position="120"/>
        <end position="148"/>
    </location>
</feature>
<dbReference type="PANTHER" id="PTHR10078">
    <property type="entry name" value="INTERLEUKIN-1 FAMILY MEMBER"/>
    <property type="match status" value="1"/>
</dbReference>
<dbReference type="SMART" id="SM00125">
    <property type="entry name" value="IL1"/>
    <property type="match status" value="1"/>
</dbReference>
<dbReference type="GO" id="GO:0006955">
    <property type="term" value="P:immune response"/>
    <property type="evidence" value="ECO:0007669"/>
    <property type="project" value="InterPro"/>
</dbReference>
<evidence type="ECO:0000256" key="7">
    <source>
        <dbReference type="ARBA" id="ARBA00022525"/>
    </source>
</evidence>
<comment type="similarity">
    <text evidence="4 12">Belongs to the IL-1 family.</text>
</comment>
<gene>
    <name evidence="14" type="primary">IL-1FM</name>
</gene>
<dbReference type="Pfam" id="PF00340">
    <property type="entry name" value="IL1"/>
    <property type="match status" value="1"/>
</dbReference>
<dbReference type="GO" id="GO:0051781">
    <property type="term" value="P:positive regulation of cell division"/>
    <property type="evidence" value="ECO:0007669"/>
    <property type="project" value="UniProtKB-KW"/>
</dbReference>
<proteinExistence type="inferred from homology"/>
<keyword evidence="7 12" id="KW-0964">Secreted</keyword>
<dbReference type="GO" id="GO:0005149">
    <property type="term" value="F:interleukin-1 receptor binding"/>
    <property type="evidence" value="ECO:0007669"/>
    <property type="project" value="UniProtKB-UniRule"/>
</dbReference>
<keyword evidence="5" id="KW-0963">Cytoplasm</keyword>
<dbReference type="PRINTS" id="PR00264">
    <property type="entry name" value="INTERLEUKIN1"/>
</dbReference>
<dbReference type="GO" id="GO:0005829">
    <property type="term" value="C:cytosol"/>
    <property type="evidence" value="ECO:0007669"/>
    <property type="project" value="UniProtKB-SubCell"/>
</dbReference>
<keyword evidence="10" id="KW-0458">Lysosome</keyword>
<sequence>MDQKDSKVQGGLFITHKIHEGKHQYEVENVVKCKRGVQGSRLPGTSLRGDKLMQINSTSLHDVTPEELAQMLTEESPKLTVYRMKDAPKNPFQSEDVLYPVSKESVLLRFHMEMWRKGDLEESKPAPKNGSSDNEGIKKSGCKTDDAENGKRRDLVVVSMKKTSIAVVRGRGCTSEGCSVNEVVLVAQSSKVTLVSRGSESFKQEKSSNVMIQHVASHYYLSLVSEKIISASPNPERITIYSYKTNEVEQGQYRGMPVVLNFTDSDCFLRCCQEDQRVFLQAEGCDKRRLRQISKSDESALSFVFYMKADLSKQRTFESALHPGWFIRVEESDQVGMAHLEREEEEYSFLFVIQK</sequence>
<keyword evidence="8" id="KW-0666">Pyrogen</keyword>